<proteinExistence type="predicted"/>
<dbReference type="Proteomes" id="UP001595533">
    <property type="component" value="Unassembled WGS sequence"/>
</dbReference>
<evidence type="ECO:0000313" key="1">
    <source>
        <dbReference type="EMBL" id="MFC3194889.1"/>
    </source>
</evidence>
<protein>
    <submittedName>
        <fullName evidence="1">Chaperone modulator CbpM</fullName>
    </submittedName>
</protein>
<sequence>MPAMIKFTYSLTQLYQTTHLSSGFIEKCVEYGILDPLVSQSGDWLFEVDQLIRLKKAARLRDDLDLNWNGLALAIDLIDEVEQLRNENRIIKSRLKRFL</sequence>
<name>A0ABV7JAB1_9GAMM</name>
<gene>
    <name evidence="1" type="ORF">ACFODZ_11620</name>
</gene>
<keyword evidence="2" id="KW-1185">Reference proteome</keyword>
<dbReference type="EMBL" id="JBHRTS010000006">
    <property type="protein sequence ID" value="MFC3194889.1"/>
    <property type="molecule type" value="Genomic_DNA"/>
</dbReference>
<dbReference type="Pfam" id="PF13591">
    <property type="entry name" value="MerR_2"/>
    <property type="match status" value="1"/>
</dbReference>
<evidence type="ECO:0000313" key="2">
    <source>
        <dbReference type="Proteomes" id="UP001595533"/>
    </source>
</evidence>
<accession>A0ABV7JAB1</accession>
<reference evidence="2" key="1">
    <citation type="journal article" date="2019" name="Int. J. Syst. Evol. Microbiol.">
        <title>The Global Catalogue of Microorganisms (GCM) 10K type strain sequencing project: providing services to taxonomists for standard genome sequencing and annotation.</title>
        <authorList>
            <consortium name="The Broad Institute Genomics Platform"/>
            <consortium name="The Broad Institute Genome Sequencing Center for Infectious Disease"/>
            <person name="Wu L."/>
            <person name="Ma J."/>
        </authorList>
    </citation>
    <scope>NUCLEOTIDE SEQUENCE [LARGE SCALE GENOMIC DNA]</scope>
    <source>
        <strain evidence="2">KCTC 42953</strain>
    </source>
</reference>
<dbReference type="Gene3D" id="1.10.1660.10">
    <property type="match status" value="1"/>
</dbReference>
<dbReference type="RefSeq" id="WP_077411848.1">
    <property type="nucleotide sequence ID" value="NZ_JBHRTS010000006.1"/>
</dbReference>
<organism evidence="1 2">
    <name type="scientific">Marinicella sediminis</name>
    <dbReference type="NCBI Taxonomy" id="1792834"/>
    <lineage>
        <taxon>Bacteria</taxon>
        <taxon>Pseudomonadati</taxon>
        <taxon>Pseudomonadota</taxon>
        <taxon>Gammaproteobacteria</taxon>
        <taxon>Lysobacterales</taxon>
        <taxon>Marinicellaceae</taxon>
        <taxon>Marinicella</taxon>
    </lineage>
</organism>
<comment type="caution">
    <text evidence="1">The sequence shown here is derived from an EMBL/GenBank/DDBJ whole genome shotgun (WGS) entry which is preliminary data.</text>
</comment>